<dbReference type="PATRIC" id="fig|1420013.3.peg.2266"/>
<dbReference type="Proteomes" id="UP000019586">
    <property type="component" value="Chromosome"/>
</dbReference>
<evidence type="ECO:0000256" key="3">
    <source>
        <dbReference type="ARBA" id="ARBA00022692"/>
    </source>
</evidence>
<evidence type="ECO:0000256" key="7">
    <source>
        <dbReference type="SAM" id="Phobius"/>
    </source>
</evidence>
<comment type="subcellular location">
    <subcellularLocation>
        <location evidence="1">Cell membrane</location>
        <topology evidence="1">Multi-pass membrane protein</topology>
    </subcellularLocation>
</comment>
<reference evidence="8 9" key="1">
    <citation type="journal article" date="2014" name="Proc. Natl. Acad. Sci. U.S.A.">
        <title>Molecular dissection of the evolution of carbapenem-resistant multilocus sequence type 258 Klebsiella pneumoniae.</title>
        <authorList>
            <person name="Deleo F.R."/>
            <person name="Chen L."/>
            <person name="Porcella S.F."/>
            <person name="Martens C.A."/>
            <person name="Kobayashi S.D."/>
            <person name="Porter A.R."/>
            <person name="Chavda K.D."/>
            <person name="Jacobs M.R."/>
            <person name="Mathema B."/>
            <person name="Olsen R.J."/>
            <person name="Bonomo R.A."/>
            <person name="Musser J.M."/>
            <person name="Kreiswirth B.N."/>
        </authorList>
    </citation>
    <scope>NUCLEOTIDE SEQUENCE [LARGE SCALE GENOMIC DNA]</scope>
    <source>
        <strain evidence="8">30684/NJST258_2</strain>
    </source>
</reference>
<organism evidence="8 9">
    <name type="scientific">Klebsiella pneumoniae 30684/NJST258_2</name>
    <dbReference type="NCBI Taxonomy" id="1420013"/>
    <lineage>
        <taxon>Bacteria</taxon>
        <taxon>Pseudomonadati</taxon>
        <taxon>Pseudomonadota</taxon>
        <taxon>Gammaproteobacteria</taxon>
        <taxon>Enterobacterales</taxon>
        <taxon>Enterobacteriaceae</taxon>
        <taxon>Klebsiella/Raoultella group</taxon>
        <taxon>Klebsiella</taxon>
        <taxon>Klebsiella pneumoniae complex</taxon>
    </lineage>
</organism>
<name>W8UJH3_KLEPN</name>
<feature type="transmembrane region" description="Helical" evidence="7">
    <location>
        <begin position="91"/>
        <end position="110"/>
    </location>
</feature>
<protein>
    <submittedName>
        <fullName evidence="8">Threonine efflux protein</fullName>
    </submittedName>
</protein>
<keyword evidence="2" id="KW-1003">Cell membrane</keyword>
<feature type="transmembrane region" description="Helical" evidence="7">
    <location>
        <begin position="208"/>
        <end position="225"/>
    </location>
</feature>
<keyword evidence="5 7" id="KW-1133">Transmembrane helix</keyword>
<dbReference type="EMBL" id="CP006918">
    <property type="protein sequence ID" value="AHM79190.1"/>
    <property type="molecule type" value="Genomic_DNA"/>
</dbReference>
<keyword evidence="3 7" id="KW-0812">Transmembrane</keyword>
<evidence type="ECO:0000256" key="4">
    <source>
        <dbReference type="ARBA" id="ARBA00022970"/>
    </source>
</evidence>
<keyword evidence="6 7" id="KW-0472">Membrane</keyword>
<dbReference type="Pfam" id="PF01810">
    <property type="entry name" value="LysE"/>
    <property type="match status" value="1"/>
</dbReference>
<feature type="transmembrane region" description="Helical" evidence="7">
    <location>
        <begin position="180"/>
        <end position="202"/>
    </location>
</feature>
<feature type="transmembrane region" description="Helical" evidence="7">
    <location>
        <begin position="122"/>
        <end position="139"/>
    </location>
</feature>
<keyword evidence="4" id="KW-0029">Amino-acid transport</keyword>
<evidence type="ECO:0000313" key="9">
    <source>
        <dbReference type="Proteomes" id="UP000019586"/>
    </source>
</evidence>
<evidence type="ECO:0000256" key="6">
    <source>
        <dbReference type="ARBA" id="ARBA00023136"/>
    </source>
</evidence>
<gene>
    <name evidence="8" type="ORF">KPNJ2_02410</name>
</gene>
<keyword evidence="4" id="KW-0813">Transport</keyword>
<dbReference type="HOGENOM" id="CLU_079569_0_0_6"/>
<dbReference type="PANTHER" id="PTHR30086">
    <property type="entry name" value="ARGININE EXPORTER PROTEIN ARGO"/>
    <property type="match status" value="1"/>
</dbReference>
<evidence type="ECO:0000313" key="8">
    <source>
        <dbReference type="EMBL" id="AHM79190.1"/>
    </source>
</evidence>
<proteinExistence type="predicted"/>
<evidence type="ECO:0000256" key="5">
    <source>
        <dbReference type="ARBA" id="ARBA00022989"/>
    </source>
</evidence>
<dbReference type="GO" id="GO:0015171">
    <property type="term" value="F:amino acid transmembrane transporter activity"/>
    <property type="evidence" value="ECO:0007669"/>
    <property type="project" value="TreeGrafter"/>
</dbReference>
<sequence>MRRKRAPPTPASPRLIHTFLTCFPEPVCYSVCSNRPHVTDRLPAADITGVAMFLSSLMAIAAVLIMGVISPGPSFIFVARNAVARSRLHGMVTALGTGAGAAIFSIMAMLGLQKVLTAVPELFIGLKVAGGLYLLWLGYKIFRGSAQPMDFSASGMAGNRSLLKTFRDGLYTQLSNPKTALVFASIFTALLPAQIPTAFYYIVPLMSFLIDVSWYSLVALVLSADRPRRVYLRLKRRIDIATATVLGALGLRLIATSLTR</sequence>
<dbReference type="GO" id="GO:0005886">
    <property type="term" value="C:plasma membrane"/>
    <property type="evidence" value="ECO:0007669"/>
    <property type="project" value="UniProtKB-SubCell"/>
</dbReference>
<dbReference type="InterPro" id="IPR001123">
    <property type="entry name" value="LeuE-type"/>
</dbReference>
<evidence type="ECO:0000256" key="1">
    <source>
        <dbReference type="ARBA" id="ARBA00004651"/>
    </source>
</evidence>
<dbReference type="KEGG" id="kps:KPNJ2_02410"/>
<feature type="transmembrane region" description="Helical" evidence="7">
    <location>
        <begin position="54"/>
        <end position="79"/>
    </location>
</feature>
<dbReference type="AlphaFoldDB" id="W8UJH3"/>
<accession>W8UJH3</accession>
<dbReference type="PANTHER" id="PTHR30086:SF20">
    <property type="entry name" value="ARGININE EXPORTER PROTEIN ARGO-RELATED"/>
    <property type="match status" value="1"/>
</dbReference>
<evidence type="ECO:0000256" key="2">
    <source>
        <dbReference type="ARBA" id="ARBA00022475"/>
    </source>
</evidence>